<gene>
    <name evidence="4" type="ORF">TARUN_6851</name>
</gene>
<evidence type="ECO:0000313" key="5">
    <source>
        <dbReference type="Proteomes" id="UP000266272"/>
    </source>
</evidence>
<dbReference type="OrthoDB" id="5068804at2759"/>
<dbReference type="AlphaFoldDB" id="A0A395NH31"/>
<accession>A0A395NH31</accession>
<dbReference type="Proteomes" id="UP000266272">
    <property type="component" value="Unassembled WGS sequence"/>
</dbReference>
<organism evidence="4 5">
    <name type="scientific">Trichoderma arundinaceum</name>
    <dbReference type="NCBI Taxonomy" id="490622"/>
    <lineage>
        <taxon>Eukaryota</taxon>
        <taxon>Fungi</taxon>
        <taxon>Dikarya</taxon>
        <taxon>Ascomycota</taxon>
        <taxon>Pezizomycotina</taxon>
        <taxon>Sordariomycetes</taxon>
        <taxon>Hypocreomycetidae</taxon>
        <taxon>Hypocreales</taxon>
        <taxon>Hypocreaceae</taxon>
        <taxon>Trichoderma</taxon>
    </lineage>
</organism>
<sequence>MDPLSISSGVLALLTGAIQAGKSLHETIQSFRNYERTIRDLRSELESLIQVLESLKSVVTDEGPIISMLKLPVLCCVQTCQEFNAVIVKCTKHSSASSRTSFRDWAQVRYMGGDIRDFKDMLSGYKSTIAIALGSLNMQNVQVTRDAMDQYNEMIRETTADLEAHLQDIDQKLTVIASQPHHEPDPAAHESVRRMEEEKQSAQQCLLICESARSHLQSLQENVHPLDAQPDQSRVKTAAALSEARDRMVLMITDLQKRLVALSEQSMSTEVSLRPNRLEEDRLRLLKEIDTAKQCLEVCNLASDQASRQRVHVFGDVSAEDNSHQVIVSTVGDLLNVKSVKVINYSTQWLGSMTDASLQQLSSDRASSYSPPRENDPSFGDVTDTGGDIIGELL</sequence>
<keyword evidence="5" id="KW-1185">Reference proteome</keyword>
<protein>
    <recommendedName>
        <fullName evidence="3">Azaphilone pigments biosynthesis cluster protein L N-terminal domain-containing protein</fullName>
    </recommendedName>
</protein>
<evidence type="ECO:0000313" key="4">
    <source>
        <dbReference type="EMBL" id="RFU75402.1"/>
    </source>
</evidence>
<feature type="region of interest" description="Disordered" evidence="2">
    <location>
        <begin position="362"/>
        <end position="386"/>
    </location>
</feature>
<feature type="domain" description="Azaphilone pigments biosynthesis cluster protein L N-terminal" evidence="3">
    <location>
        <begin position="1"/>
        <end position="210"/>
    </location>
</feature>
<feature type="coiled-coil region" evidence="1">
    <location>
        <begin position="24"/>
        <end position="58"/>
    </location>
</feature>
<dbReference type="EMBL" id="PXOA01000443">
    <property type="protein sequence ID" value="RFU75402.1"/>
    <property type="molecule type" value="Genomic_DNA"/>
</dbReference>
<evidence type="ECO:0000256" key="2">
    <source>
        <dbReference type="SAM" id="MobiDB-lite"/>
    </source>
</evidence>
<evidence type="ECO:0000259" key="3">
    <source>
        <dbReference type="Pfam" id="PF17111"/>
    </source>
</evidence>
<name>A0A395NH31_TRIAR</name>
<dbReference type="STRING" id="490622.A0A395NH31"/>
<keyword evidence="1" id="KW-0175">Coiled coil</keyword>
<reference evidence="4 5" key="1">
    <citation type="journal article" date="2018" name="PLoS Pathog.">
        <title>Evolution of structural diversity of trichothecenes, a family of toxins produced by plant pathogenic and entomopathogenic fungi.</title>
        <authorList>
            <person name="Proctor R.H."/>
            <person name="McCormick S.P."/>
            <person name="Kim H.S."/>
            <person name="Cardoza R.E."/>
            <person name="Stanley A.M."/>
            <person name="Lindo L."/>
            <person name="Kelly A."/>
            <person name="Brown D.W."/>
            <person name="Lee T."/>
            <person name="Vaughan M.M."/>
            <person name="Alexander N.J."/>
            <person name="Busman M."/>
            <person name="Gutierrez S."/>
        </authorList>
    </citation>
    <scope>NUCLEOTIDE SEQUENCE [LARGE SCALE GENOMIC DNA]</scope>
    <source>
        <strain evidence="4 5">IBT 40837</strain>
    </source>
</reference>
<evidence type="ECO:0000256" key="1">
    <source>
        <dbReference type="SAM" id="Coils"/>
    </source>
</evidence>
<proteinExistence type="predicted"/>
<comment type="caution">
    <text evidence="4">The sequence shown here is derived from an EMBL/GenBank/DDBJ whole genome shotgun (WGS) entry which is preliminary data.</text>
</comment>
<dbReference type="InterPro" id="IPR031348">
    <property type="entry name" value="PigL_N"/>
</dbReference>
<dbReference type="Pfam" id="PF17111">
    <property type="entry name" value="PigL_N"/>
    <property type="match status" value="1"/>
</dbReference>